<accession>A0A4S2CSC1</accession>
<dbReference type="PANTHER" id="PTHR34478:SF1">
    <property type="entry name" value="PROTEIN LEMA"/>
    <property type="match status" value="1"/>
</dbReference>
<evidence type="ECO:0000256" key="5">
    <source>
        <dbReference type="ARBA" id="ARBA00023136"/>
    </source>
</evidence>
<comment type="caution">
    <text evidence="8">The sequence shown here is derived from an EMBL/GenBank/DDBJ whole genome shotgun (WGS) entry which is preliminary data.</text>
</comment>
<dbReference type="OrthoDB" id="9804152at2"/>
<evidence type="ECO:0000256" key="2">
    <source>
        <dbReference type="ARBA" id="ARBA00008854"/>
    </source>
</evidence>
<dbReference type="PANTHER" id="PTHR34478">
    <property type="entry name" value="PROTEIN LEMA"/>
    <property type="match status" value="1"/>
</dbReference>
<organism evidence="8 9">
    <name type="scientific">Stenotrophomonas maltophilia</name>
    <name type="common">Pseudomonas maltophilia</name>
    <name type="synonym">Xanthomonas maltophilia</name>
    <dbReference type="NCBI Taxonomy" id="40324"/>
    <lineage>
        <taxon>Bacteria</taxon>
        <taxon>Pseudomonadati</taxon>
        <taxon>Pseudomonadota</taxon>
        <taxon>Gammaproteobacteria</taxon>
        <taxon>Lysobacterales</taxon>
        <taxon>Lysobacteraceae</taxon>
        <taxon>Stenotrophomonas</taxon>
        <taxon>Stenotrophomonas maltophilia group</taxon>
    </lineage>
</organism>
<evidence type="ECO:0000256" key="4">
    <source>
        <dbReference type="ARBA" id="ARBA00022989"/>
    </source>
</evidence>
<dbReference type="AlphaFoldDB" id="A0A4S2CSC1"/>
<dbReference type="Pfam" id="PF04011">
    <property type="entry name" value="LemA"/>
    <property type="match status" value="1"/>
</dbReference>
<dbReference type="SUPFAM" id="SSF140478">
    <property type="entry name" value="LemA-like"/>
    <property type="match status" value="1"/>
</dbReference>
<evidence type="ECO:0000256" key="7">
    <source>
        <dbReference type="SAM" id="Phobius"/>
    </source>
</evidence>
<dbReference type="EMBL" id="SRYW01000034">
    <property type="protein sequence ID" value="TGY30873.1"/>
    <property type="molecule type" value="Genomic_DNA"/>
</dbReference>
<dbReference type="GO" id="GO:0016020">
    <property type="term" value="C:membrane"/>
    <property type="evidence" value="ECO:0007669"/>
    <property type="project" value="UniProtKB-SubCell"/>
</dbReference>
<feature type="transmembrane region" description="Helical" evidence="7">
    <location>
        <begin position="6"/>
        <end position="23"/>
    </location>
</feature>
<feature type="region of interest" description="Disordered" evidence="6">
    <location>
        <begin position="178"/>
        <end position="247"/>
    </location>
</feature>
<keyword evidence="3 7" id="KW-0812">Transmembrane</keyword>
<protein>
    <submittedName>
        <fullName evidence="8">LemA family protein</fullName>
    </submittedName>
</protein>
<reference evidence="8 9" key="1">
    <citation type="submission" date="2019-04" db="EMBL/GenBank/DDBJ databases">
        <title>Microbes associate with the intestines of laboratory mice.</title>
        <authorList>
            <person name="Navarre W."/>
            <person name="Wong E."/>
            <person name="Huang K."/>
            <person name="Tropini C."/>
            <person name="Ng K."/>
            <person name="Yu B."/>
        </authorList>
    </citation>
    <scope>NUCLEOTIDE SEQUENCE [LARGE SCALE GENOMIC DNA]</scope>
    <source>
        <strain evidence="8 9">NM62_B4-13</strain>
    </source>
</reference>
<gene>
    <name evidence="8" type="ORF">E5352_19255</name>
</gene>
<dbReference type="InterPro" id="IPR007156">
    <property type="entry name" value="MamQ_LemA"/>
</dbReference>
<evidence type="ECO:0000313" key="8">
    <source>
        <dbReference type="EMBL" id="TGY30873.1"/>
    </source>
</evidence>
<keyword evidence="4 7" id="KW-1133">Transmembrane helix</keyword>
<comment type="similarity">
    <text evidence="2">Belongs to the LemA family.</text>
</comment>
<comment type="subcellular location">
    <subcellularLocation>
        <location evidence="1">Membrane</location>
        <topology evidence="1">Single-pass membrane protein</topology>
    </subcellularLocation>
</comment>
<dbReference type="Gene3D" id="1.20.1440.20">
    <property type="entry name" value="LemA-like domain"/>
    <property type="match status" value="1"/>
</dbReference>
<sequence>MLIGLGVIVLIAGFIILIYNGLVMKRQRVNQAFADVDVQLKQRQNLIPNLVETVKGYAKHEQDTLQQVIAARNAAQSAHTPAEMSQAEGMLTASLGKLFALAEAYPDLKANTNFIQLQNELSAIEDKLAAARRFYNSAVQVYNTSREQFPGSIIAGMFNFEGRDFFDVGVEGREALSTPPEVKFPEAGADFPQRPQHGRDGGRGQQPGRDGRAADVEESAQCQRQAGQQVIPGAAKGDQVEPAGEQR</sequence>
<evidence type="ECO:0000256" key="3">
    <source>
        <dbReference type="ARBA" id="ARBA00022692"/>
    </source>
</evidence>
<evidence type="ECO:0000313" key="9">
    <source>
        <dbReference type="Proteomes" id="UP000306631"/>
    </source>
</evidence>
<dbReference type="InterPro" id="IPR023353">
    <property type="entry name" value="LemA-like_dom_sf"/>
</dbReference>
<proteinExistence type="inferred from homology"/>
<keyword evidence="5 7" id="KW-0472">Membrane</keyword>
<dbReference type="RefSeq" id="WP_136007220.1">
    <property type="nucleotide sequence ID" value="NZ_SRYW01000034.1"/>
</dbReference>
<evidence type="ECO:0000256" key="1">
    <source>
        <dbReference type="ARBA" id="ARBA00004167"/>
    </source>
</evidence>
<name>A0A4S2CSC1_STEMA</name>
<dbReference type="Proteomes" id="UP000306631">
    <property type="component" value="Unassembled WGS sequence"/>
</dbReference>
<evidence type="ECO:0000256" key="6">
    <source>
        <dbReference type="SAM" id="MobiDB-lite"/>
    </source>
</evidence>